<reference evidence="1" key="1">
    <citation type="submission" date="2023-08" db="EMBL/GenBank/DDBJ databases">
        <title>Black Yeasts Isolated from many extreme environments.</title>
        <authorList>
            <person name="Coleine C."/>
            <person name="Stajich J.E."/>
            <person name="Selbmann L."/>
        </authorList>
    </citation>
    <scope>NUCLEOTIDE SEQUENCE</scope>
    <source>
        <strain evidence="1">CCFEE 5401</strain>
    </source>
</reference>
<dbReference type="EMBL" id="JAVRRL010000028">
    <property type="protein sequence ID" value="KAK5112762.1"/>
    <property type="molecule type" value="Genomic_DNA"/>
</dbReference>
<dbReference type="Proteomes" id="UP001310890">
    <property type="component" value="Unassembled WGS sequence"/>
</dbReference>
<dbReference type="AlphaFoldDB" id="A0AAN7TRD3"/>
<evidence type="ECO:0000313" key="1">
    <source>
        <dbReference type="EMBL" id="KAK5112762.1"/>
    </source>
</evidence>
<protein>
    <submittedName>
        <fullName evidence="1">Uncharacterized protein</fullName>
    </submittedName>
</protein>
<proteinExistence type="predicted"/>
<sequence length="324" mass="36526">MPYDPQSASPDDLQNQVDEVRAVRHYMRLVEKSLLLRTQLQNDQQALERSHDFLLESVNKLHDLLDLREHTEDATCQHSDLAAARDQYETDLQALRQEHRSCSTLQTKLGALDFRLSNMQQEFVKTYRQLRTQLSATALESISSSASTAPTASHSDTPTLLRKYFDRKGDAGIYRERLMELDEYHYEGVVTREMFRDRGEPLETSEVEFVAQYEEQRRGIVVGLEAAEADAKALKQQCEDNHLSVEAGPPRALSGVSSTHGSFGFVDVVTPILRRDLFLGSGDAPRLISSEAASDLQVEQWLSHVLDVPAVDTSEAVHDGEREV</sequence>
<name>A0AAN7TRD3_9PEZI</name>
<evidence type="ECO:0000313" key="2">
    <source>
        <dbReference type="Proteomes" id="UP001310890"/>
    </source>
</evidence>
<comment type="caution">
    <text evidence="1">The sequence shown here is derived from an EMBL/GenBank/DDBJ whole genome shotgun (WGS) entry which is preliminary data.</text>
</comment>
<accession>A0AAN7TRD3</accession>
<gene>
    <name evidence="1" type="ORF">LTR62_003860</name>
</gene>
<organism evidence="1 2">
    <name type="scientific">Meristemomyces frigidus</name>
    <dbReference type="NCBI Taxonomy" id="1508187"/>
    <lineage>
        <taxon>Eukaryota</taxon>
        <taxon>Fungi</taxon>
        <taxon>Dikarya</taxon>
        <taxon>Ascomycota</taxon>
        <taxon>Pezizomycotina</taxon>
        <taxon>Dothideomycetes</taxon>
        <taxon>Dothideomycetidae</taxon>
        <taxon>Mycosphaerellales</taxon>
        <taxon>Teratosphaeriaceae</taxon>
        <taxon>Meristemomyces</taxon>
    </lineage>
</organism>